<dbReference type="Pfam" id="PF17853">
    <property type="entry name" value="GGDEF_2"/>
    <property type="match status" value="1"/>
</dbReference>
<dbReference type="Gene3D" id="1.10.10.2840">
    <property type="entry name" value="PucR C-terminal helix-turn-helix domain"/>
    <property type="match status" value="1"/>
</dbReference>
<comment type="similarity">
    <text evidence="1">Belongs to the CdaR family.</text>
</comment>
<dbReference type="EMBL" id="LTBB01000004">
    <property type="protein sequence ID" value="KYH29313.1"/>
    <property type="molecule type" value="Genomic_DNA"/>
</dbReference>
<evidence type="ECO:0000313" key="6">
    <source>
        <dbReference type="Proteomes" id="UP000075374"/>
    </source>
</evidence>
<dbReference type="AlphaFoldDB" id="A0A151ANV6"/>
<reference evidence="5 6" key="1">
    <citation type="submission" date="2016-02" db="EMBL/GenBank/DDBJ databases">
        <title>Genome sequence of Clostridium colicanis DSM 13634.</title>
        <authorList>
            <person name="Poehlein A."/>
            <person name="Daniel R."/>
        </authorList>
    </citation>
    <scope>NUCLEOTIDE SEQUENCE [LARGE SCALE GENOMIC DNA]</scope>
    <source>
        <strain evidence="5 6">DSM 13634</strain>
    </source>
</reference>
<evidence type="ECO:0000313" key="5">
    <source>
        <dbReference type="EMBL" id="KYH29313.1"/>
    </source>
</evidence>
<dbReference type="InterPro" id="IPR025736">
    <property type="entry name" value="PucR_C-HTH_dom"/>
</dbReference>
<comment type="caution">
    <text evidence="5">The sequence shown here is derived from an EMBL/GenBank/DDBJ whole genome shotgun (WGS) entry which is preliminary data.</text>
</comment>
<accession>A0A151ANV6</accession>
<evidence type="ECO:0000259" key="4">
    <source>
        <dbReference type="Pfam" id="PF17853"/>
    </source>
</evidence>
<dbReference type="InterPro" id="IPR041522">
    <property type="entry name" value="CdaR_GGDEF"/>
</dbReference>
<organism evidence="5 6">
    <name type="scientific">Clostridium colicanis DSM 13634</name>
    <dbReference type="NCBI Taxonomy" id="1121305"/>
    <lineage>
        <taxon>Bacteria</taxon>
        <taxon>Bacillati</taxon>
        <taxon>Bacillota</taxon>
        <taxon>Clostridia</taxon>
        <taxon>Eubacteriales</taxon>
        <taxon>Clostridiaceae</taxon>
        <taxon>Clostridium</taxon>
    </lineage>
</organism>
<name>A0A151ANV6_9CLOT</name>
<dbReference type="PATRIC" id="fig|1121305.3.peg.1060"/>
<dbReference type="RefSeq" id="WP_061857932.1">
    <property type="nucleotide sequence ID" value="NZ_LTBB01000004.1"/>
</dbReference>
<feature type="domain" description="Putative sugar diacid recognition" evidence="2">
    <location>
        <begin position="4"/>
        <end position="129"/>
    </location>
</feature>
<gene>
    <name evidence="5" type="primary">cdaR</name>
    <name evidence="5" type="ORF">CLCOL_10560</name>
</gene>
<keyword evidence="6" id="KW-1185">Reference proteome</keyword>
<evidence type="ECO:0000259" key="2">
    <source>
        <dbReference type="Pfam" id="PF05651"/>
    </source>
</evidence>
<dbReference type="Pfam" id="PF05651">
    <property type="entry name" value="Diacid_rec"/>
    <property type="match status" value="1"/>
</dbReference>
<dbReference type="STRING" id="1121305.CLCOL_10560"/>
<dbReference type="Proteomes" id="UP000075374">
    <property type="component" value="Unassembled WGS sequence"/>
</dbReference>
<evidence type="ECO:0000259" key="3">
    <source>
        <dbReference type="Pfam" id="PF13556"/>
    </source>
</evidence>
<proteinExistence type="inferred from homology"/>
<sequence length="379" mass="44842">MQISKDFAQSIVTEMKKIINQDLNYINVDGTIIASTDKNRIGTFHEAGKLAAMNEKNIVIEYDEQYRGSRKGINLPVYYNNEVIGVIGITGEREEVEKYGKIIKRMTEILIIEFSMKELENKEIEQQRLMLENILFNNEMEVRTVFDYRNIEELLEKEGGLIIVSKIVYDDEYSLEEEKRIFHIFKNSIDDKRSLIMIYQSMIILLLFGKNDTLIDSIIKKIKEIINLKYGYKVKFGIGQIKYNAADIKNSYMEALDALKWIEKDDEKEILYFNNMDIEIIIDMIDKVTAKKYVTKVLQNLSPKEIIKYEEIIKYYEKYNGSIQKISEKLFIHKNTLQYKLDKLYKKTGFDMRRYHDFVILKIAFLIIEHNDMDSIINY</sequence>
<dbReference type="InterPro" id="IPR042070">
    <property type="entry name" value="PucR_C-HTH_sf"/>
</dbReference>
<protein>
    <submittedName>
        <fullName evidence="5">Carbohydrate diacid regulator</fullName>
    </submittedName>
</protein>
<dbReference type="InterPro" id="IPR051448">
    <property type="entry name" value="CdaR-like_regulators"/>
</dbReference>
<dbReference type="PANTHER" id="PTHR33744">
    <property type="entry name" value="CARBOHYDRATE DIACID REGULATOR"/>
    <property type="match status" value="1"/>
</dbReference>
<feature type="domain" description="CdaR GGDEF-like" evidence="4">
    <location>
        <begin position="181"/>
        <end position="260"/>
    </location>
</feature>
<dbReference type="InterPro" id="IPR008599">
    <property type="entry name" value="Diacid_rec"/>
</dbReference>
<dbReference type="PANTHER" id="PTHR33744:SF16">
    <property type="entry name" value="CARBOHYDRATE DIACID REGULATOR"/>
    <property type="match status" value="1"/>
</dbReference>
<evidence type="ECO:0000256" key="1">
    <source>
        <dbReference type="ARBA" id="ARBA00006754"/>
    </source>
</evidence>
<feature type="domain" description="PucR C-terminal helix-turn-helix" evidence="3">
    <location>
        <begin position="314"/>
        <end position="367"/>
    </location>
</feature>
<dbReference type="Pfam" id="PF13556">
    <property type="entry name" value="HTH_30"/>
    <property type="match status" value="1"/>
</dbReference>